<protein>
    <recommendedName>
        <fullName evidence="3">EF-hand domain-containing protein</fullName>
    </recommendedName>
</protein>
<dbReference type="InterPro" id="IPR011992">
    <property type="entry name" value="EF-hand-dom_pair"/>
</dbReference>
<keyword evidence="2" id="KW-1185">Reference proteome</keyword>
<dbReference type="EMBL" id="CP045897">
    <property type="protein sequence ID" value="QQP51300.1"/>
    <property type="molecule type" value="Genomic_DNA"/>
</dbReference>
<reference evidence="2" key="1">
    <citation type="submission" date="2021-01" db="EMBL/GenBank/DDBJ databases">
        <title>Caligus Genome Assembly.</title>
        <authorList>
            <person name="Gallardo-Escarate C."/>
        </authorList>
    </citation>
    <scope>NUCLEOTIDE SEQUENCE [LARGE SCALE GENOMIC DNA]</scope>
</reference>
<organism evidence="1 2">
    <name type="scientific">Caligus rogercresseyi</name>
    <name type="common">Sea louse</name>
    <dbReference type="NCBI Taxonomy" id="217165"/>
    <lineage>
        <taxon>Eukaryota</taxon>
        <taxon>Metazoa</taxon>
        <taxon>Ecdysozoa</taxon>
        <taxon>Arthropoda</taxon>
        <taxon>Crustacea</taxon>
        <taxon>Multicrustacea</taxon>
        <taxon>Hexanauplia</taxon>
        <taxon>Copepoda</taxon>
        <taxon>Siphonostomatoida</taxon>
        <taxon>Caligidae</taxon>
        <taxon>Caligus</taxon>
    </lineage>
</organism>
<dbReference type="AlphaFoldDB" id="A0A7T8HKR5"/>
<dbReference type="Proteomes" id="UP000595437">
    <property type="component" value="Chromosome 8"/>
</dbReference>
<dbReference type="SUPFAM" id="SSF47473">
    <property type="entry name" value="EF-hand"/>
    <property type="match status" value="1"/>
</dbReference>
<evidence type="ECO:0000313" key="1">
    <source>
        <dbReference type="EMBL" id="QQP51300.1"/>
    </source>
</evidence>
<dbReference type="OrthoDB" id="191686at2759"/>
<evidence type="ECO:0008006" key="3">
    <source>
        <dbReference type="Google" id="ProtNLM"/>
    </source>
</evidence>
<accession>A0A7T8HKR5</accession>
<gene>
    <name evidence="1" type="ORF">FKW44_012622</name>
</gene>
<evidence type="ECO:0000313" key="2">
    <source>
        <dbReference type="Proteomes" id="UP000595437"/>
    </source>
</evidence>
<sequence length="121" mass="13752">MPLPLRAQGPVPATLFISLQGRQHWTNYQYIASTSNSRKSIPQASSVGRSSNRTMVRMTGSWTQFRSLLIGFREVVLASEMKDNLRGPESILQWVFRIYDINGEGNIKCKDIPSILQQILR</sequence>
<proteinExistence type="predicted"/>
<name>A0A7T8HKR5_CALRO</name>